<gene>
    <name evidence="3" type="ORF">M9Y10_022859</name>
</gene>
<evidence type="ECO:0000256" key="1">
    <source>
        <dbReference type="SAM" id="Coils"/>
    </source>
</evidence>
<evidence type="ECO:0000313" key="3">
    <source>
        <dbReference type="EMBL" id="KAK8894425.1"/>
    </source>
</evidence>
<feature type="compositionally biased region" description="Polar residues" evidence="2">
    <location>
        <begin position="608"/>
        <end position="630"/>
    </location>
</feature>
<organism evidence="3 4">
    <name type="scientific">Tritrichomonas musculus</name>
    <dbReference type="NCBI Taxonomy" id="1915356"/>
    <lineage>
        <taxon>Eukaryota</taxon>
        <taxon>Metamonada</taxon>
        <taxon>Parabasalia</taxon>
        <taxon>Tritrichomonadida</taxon>
        <taxon>Tritrichomonadidae</taxon>
        <taxon>Tritrichomonas</taxon>
    </lineage>
</organism>
<keyword evidence="1" id="KW-0175">Coiled coil</keyword>
<proteinExistence type="predicted"/>
<protein>
    <submittedName>
        <fullName evidence="3">Uncharacterized protein</fullName>
    </submittedName>
</protein>
<keyword evidence="4" id="KW-1185">Reference proteome</keyword>
<dbReference type="Proteomes" id="UP001470230">
    <property type="component" value="Unassembled WGS sequence"/>
</dbReference>
<evidence type="ECO:0000313" key="4">
    <source>
        <dbReference type="Proteomes" id="UP001470230"/>
    </source>
</evidence>
<name>A0ABR2KWT6_9EUKA</name>
<feature type="coiled-coil region" evidence="1">
    <location>
        <begin position="184"/>
        <end position="225"/>
    </location>
</feature>
<sequence length="630" mass="71711">MSNAALNLKNLLSQDTFINEDIFPSSFISLLSSLCDMINDQDQVINALSEKSNEFATKSDINDNINLFKSIRNEIEDNISAVKNNLQNDIDTSRAFQATRINEIEKKFKSVDDTVHEAVNLNLESFKQSLEQVDFSSKEMKNEIASLQSSSRATSSLVTQLRSLIPQNPESRLNHFSKKIDQVENSQRNMLKELKANNEDLKDEIKELRRDNEDMKMELHNTILELEAKAKRMPSTYEGEDNQPKIVNGEVDISPLIRGIYRDSKRLDGFNEVISMTRMEVEDVVNSLIELQEKIQQFNTVTHDLSLENGHLQGIMNDKTNFLHSSIASLERQIGELWTITLQISDSSNHFASNVSNTTQQVQSILSTLSNRPIPILNDLTDVMLEVHGLHDSIFEKRTQFEGEREQFRKLPGGGETLKTVPDIKVRPMLRRMKPLQETLDSSYEETNQKAEKSMTTAGKQMNEALFQKSIEELKDTINEIISDNDYMAQQIEKLMKTTKENLELKVDNQTLERMLNKIHMIIGHITKRIDTVEDKENTMIEAMKLKRKVQDPNAPSAKFKKKISSTTVMDRTFPSMTVPSEVPPLKIGNAKPISSLAARIQGDHINKTPSRPKSSQKLASDFIINQSVK</sequence>
<comment type="caution">
    <text evidence="3">The sequence shown here is derived from an EMBL/GenBank/DDBJ whole genome shotgun (WGS) entry which is preliminary data.</text>
</comment>
<evidence type="ECO:0000256" key="2">
    <source>
        <dbReference type="SAM" id="MobiDB-lite"/>
    </source>
</evidence>
<feature type="region of interest" description="Disordered" evidence="2">
    <location>
        <begin position="605"/>
        <end position="630"/>
    </location>
</feature>
<accession>A0ABR2KWT6</accession>
<reference evidence="3 4" key="1">
    <citation type="submission" date="2024-04" db="EMBL/GenBank/DDBJ databases">
        <title>Tritrichomonas musculus Genome.</title>
        <authorList>
            <person name="Alves-Ferreira E."/>
            <person name="Grigg M."/>
            <person name="Lorenzi H."/>
            <person name="Galac M."/>
        </authorList>
    </citation>
    <scope>NUCLEOTIDE SEQUENCE [LARGE SCALE GENOMIC DNA]</scope>
    <source>
        <strain evidence="3 4">EAF2021</strain>
    </source>
</reference>
<dbReference type="EMBL" id="JAPFFF010000003">
    <property type="protein sequence ID" value="KAK8894425.1"/>
    <property type="molecule type" value="Genomic_DNA"/>
</dbReference>